<reference evidence="2" key="1">
    <citation type="journal article" date="2020" name="New Phytol.">
        <title>Comparative genomics reveals dynamic genome evolution in host specialist ectomycorrhizal fungi.</title>
        <authorList>
            <person name="Lofgren L.A."/>
            <person name="Nguyen N.H."/>
            <person name="Vilgalys R."/>
            <person name="Ruytinx J."/>
            <person name="Liao H.L."/>
            <person name="Branco S."/>
            <person name="Kuo A."/>
            <person name="LaButti K."/>
            <person name="Lipzen A."/>
            <person name="Andreopoulos W."/>
            <person name="Pangilinan J."/>
            <person name="Riley R."/>
            <person name="Hundley H."/>
            <person name="Na H."/>
            <person name="Barry K."/>
            <person name="Grigoriev I.V."/>
            <person name="Stajich J.E."/>
            <person name="Kennedy P.G."/>
        </authorList>
    </citation>
    <scope>NUCLEOTIDE SEQUENCE</scope>
    <source>
        <strain evidence="2">FC203</strain>
    </source>
</reference>
<feature type="region of interest" description="Disordered" evidence="1">
    <location>
        <begin position="1"/>
        <end position="44"/>
    </location>
</feature>
<dbReference type="AlphaFoldDB" id="A0AAD4DR06"/>
<protein>
    <submittedName>
        <fullName evidence="2">Uncharacterized protein</fullName>
    </submittedName>
</protein>
<name>A0AAD4DR06_9AGAM</name>
<dbReference type="EMBL" id="JABBWK010000136">
    <property type="protein sequence ID" value="KAG1890617.1"/>
    <property type="molecule type" value="Genomic_DNA"/>
</dbReference>
<accession>A0AAD4DR06</accession>
<proteinExistence type="predicted"/>
<evidence type="ECO:0000313" key="3">
    <source>
        <dbReference type="Proteomes" id="UP001195769"/>
    </source>
</evidence>
<keyword evidence="3" id="KW-1185">Reference proteome</keyword>
<comment type="caution">
    <text evidence="2">The sequence shown here is derived from an EMBL/GenBank/DDBJ whole genome shotgun (WGS) entry which is preliminary data.</text>
</comment>
<sequence length="239" mass="26668">MQSQATKLNDVTKKLTEIPQVQPQPPTSYSEAVTRTPLPTPGPADQAIARAATRARQIMIDLTPGNLLFPLGTNHADIVSKTREVLGKVKPDNFTKNDDIKVITQLQNGGLTIKLTMKALSDWLRSPEGRAALMKELNLPANFCELTLGLVIQYLPTNLPIDRQDFLDLITKENQLNREHLSTICWIKPPHRRPASQLSTMGTTIQMVILNNVLGLAEPSCYPTLKGFWTRLRLRGEEI</sequence>
<dbReference type="GeneID" id="64662870"/>
<organism evidence="2 3">
    <name type="scientific">Suillus fuscotomentosus</name>
    <dbReference type="NCBI Taxonomy" id="1912939"/>
    <lineage>
        <taxon>Eukaryota</taxon>
        <taxon>Fungi</taxon>
        <taxon>Dikarya</taxon>
        <taxon>Basidiomycota</taxon>
        <taxon>Agaricomycotina</taxon>
        <taxon>Agaricomycetes</taxon>
        <taxon>Agaricomycetidae</taxon>
        <taxon>Boletales</taxon>
        <taxon>Suillineae</taxon>
        <taxon>Suillaceae</taxon>
        <taxon>Suillus</taxon>
    </lineage>
</organism>
<evidence type="ECO:0000313" key="2">
    <source>
        <dbReference type="EMBL" id="KAG1890617.1"/>
    </source>
</evidence>
<evidence type="ECO:0000256" key="1">
    <source>
        <dbReference type="SAM" id="MobiDB-lite"/>
    </source>
</evidence>
<gene>
    <name evidence="2" type="ORF">F5891DRAFT_1197958</name>
</gene>
<dbReference type="RefSeq" id="XP_041217883.1">
    <property type="nucleotide sequence ID" value="XM_041368572.1"/>
</dbReference>
<dbReference type="Proteomes" id="UP001195769">
    <property type="component" value="Unassembled WGS sequence"/>
</dbReference>